<sequence length="418" mass="46737">MMEEDETLELYDLHYSDLMALSSSDHKLPLTSENMEYLESVKIAIMKNLGPSGPGLLAITGVPNASILRRTLLPMARKLALLDNEDRKLVLKDHGLGSDVPLKNIDRTVSPFAMQLRYDRDPYVNSLRNSNHSPIEHHGSDVGSLNEFKNLGNTFKDLGNCMMELGLHLARVCDKIIGGHELEQCLLESRSAKGRLIHYHSILDNRILQTQSLKDTRHKSKKIAKTNHDHSDLWQQWHYDYGVFTVLTAPMLVVPENSGSCQSCDEKECPFSSGHTCLQILYPVTNSVKMVKASSGSFIVQVGESGDVLSKGKLRATLHSVCRPKNMENVSRETFVVFLQPAWSKKLSVYDFSVKDSSSNGGCSRICDEESECAKSSSDIDKLVPPLCDRLKDGMTYAEFSRETTKQYYGSSGLQSKR</sequence>
<reference evidence="1 2" key="2">
    <citation type="journal article" date="2022" name="Mol. Ecol. Resour.">
        <title>The genomes of chicory, endive, great burdock and yacon provide insights into Asteraceae paleo-polyploidization history and plant inulin production.</title>
        <authorList>
            <person name="Fan W."/>
            <person name="Wang S."/>
            <person name="Wang H."/>
            <person name="Wang A."/>
            <person name="Jiang F."/>
            <person name="Liu H."/>
            <person name="Zhao H."/>
            <person name="Xu D."/>
            <person name="Zhang Y."/>
        </authorList>
    </citation>
    <scope>NUCLEOTIDE SEQUENCE [LARGE SCALE GENOMIC DNA]</scope>
    <source>
        <strain evidence="2">cv. Niubang</strain>
    </source>
</reference>
<comment type="caution">
    <text evidence="1">The sequence shown here is derived from an EMBL/GenBank/DDBJ whole genome shotgun (WGS) entry which is preliminary data.</text>
</comment>
<keyword evidence="2" id="KW-1185">Reference proteome</keyword>
<proteinExistence type="predicted"/>
<dbReference type="EMBL" id="CM042047">
    <property type="protein sequence ID" value="KAI3773064.1"/>
    <property type="molecule type" value="Genomic_DNA"/>
</dbReference>
<reference evidence="2" key="1">
    <citation type="journal article" date="2022" name="Mol. Ecol. Resour.">
        <title>The genomes of chicory, endive, great burdock and yacon provide insights into Asteraceae palaeo-polyploidization history and plant inulin production.</title>
        <authorList>
            <person name="Fan W."/>
            <person name="Wang S."/>
            <person name="Wang H."/>
            <person name="Wang A."/>
            <person name="Jiang F."/>
            <person name="Liu H."/>
            <person name="Zhao H."/>
            <person name="Xu D."/>
            <person name="Zhang Y."/>
        </authorList>
    </citation>
    <scope>NUCLEOTIDE SEQUENCE [LARGE SCALE GENOMIC DNA]</scope>
    <source>
        <strain evidence="2">cv. Niubang</strain>
    </source>
</reference>
<accession>A0ACB9FNY0</accession>
<evidence type="ECO:0000313" key="1">
    <source>
        <dbReference type="EMBL" id="KAI3773064.1"/>
    </source>
</evidence>
<evidence type="ECO:0000313" key="2">
    <source>
        <dbReference type="Proteomes" id="UP001055879"/>
    </source>
</evidence>
<organism evidence="1 2">
    <name type="scientific">Arctium lappa</name>
    <name type="common">Greater burdock</name>
    <name type="synonym">Lappa major</name>
    <dbReference type="NCBI Taxonomy" id="4217"/>
    <lineage>
        <taxon>Eukaryota</taxon>
        <taxon>Viridiplantae</taxon>
        <taxon>Streptophyta</taxon>
        <taxon>Embryophyta</taxon>
        <taxon>Tracheophyta</taxon>
        <taxon>Spermatophyta</taxon>
        <taxon>Magnoliopsida</taxon>
        <taxon>eudicotyledons</taxon>
        <taxon>Gunneridae</taxon>
        <taxon>Pentapetalae</taxon>
        <taxon>asterids</taxon>
        <taxon>campanulids</taxon>
        <taxon>Asterales</taxon>
        <taxon>Asteraceae</taxon>
        <taxon>Carduoideae</taxon>
        <taxon>Cardueae</taxon>
        <taxon>Arctiinae</taxon>
        <taxon>Arctium</taxon>
    </lineage>
</organism>
<protein>
    <submittedName>
        <fullName evidence="1">Uncharacterized protein</fullName>
    </submittedName>
</protein>
<gene>
    <name evidence="1" type="ORF">L6452_04262</name>
</gene>
<name>A0ACB9FNY0_ARCLA</name>
<dbReference type="Proteomes" id="UP001055879">
    <property type="component" value="Linkage Group LG01"/>
</dbReference>